<keyword evidence="3" id="KW-1185">Reference proteome</keyword>
<feature type="compositionally biased region" description="Acidic residues" evidence="1">
    <location>
        <begin position="48"/>
        <end position="61"/>
    </location>
</feature>
<evidence type="ECO:0000313" key="3">
    <source>
        <dbReference type="Proteomes" id="UP001152622"/>
    </source>
</evidence>
<gene>
    <name evidence="2" type="ORF">SKAU_G00391990</name>
</gene>
<comment type="caution">
    <text evidence="2">The sequence shown here is derived from an EMBL/GenBank/DDBJ whole genome shotgun (WGS) entry which is preliminary data.</text>
</comment>
<feature type="compositionally biased region" description="Basic and acidic residues" evidence="1">
    <location>
        <begin position="162"/>
        <end position="175"/>
    </location>
</feature>
<evidence type="ECO:0000256" key="1">
    <source>
        <dbReference type="SAM" id="MobiDB-lite"/>
    </source>
</evidence>
<dbReference type="OrthoDB" id="8951273at2759"/>
<dbReference type="EMBL" id="JAINUF010000020">
    <property type="protein sequence ID" value="KAJ8335857.1"/>
    <property type="molecule type" value="Genomic_DNA"/>
</dbReference>
<feature type="compositionally biased region" description="Basic and acidic residues" evidence="1">
    <location>
        <begin position="35"/>
        <end position="47"/>
    </location>
</feature>
<dbReference type="AlphaFoldDB" id="A0A9Q1EBR3"/>
<accession>A0A9Q1EBR3</accession>
<organism evidence="2 3">
    <name type="scientific">Synaphobranchus kaupii</name>
    <name type="common">Kaup's arrowtooth eel</name>
    <dbReference type="NCBI Taxonomy" id="118154"/>
    <lineage>
        <taxon>Eukaryota</taxon>
        <taxon>Metazoa</taxon>
        <taxon>Chordata</taxon>
        <taxon>Craniata</taxon>
        <taxon>Vertebrata</taxon>
        <taxon>Euteleostomi</taxon>
        <taxon>Actinopterygii</taxon>
        <taxon>Neopterygii</taxon>
        <taxon>Teleostei</taxon>
        <taxon>Anguilliformes</taxon>
        <taxon>Synaphobranchidae</taxon>
        <taxon>Synaphobranchus</taxon>
    </lineage>
</organism>
<reference evidence="2" key="1">
    <citation type="journal article" date="2023" name="Science">
        <title>Genome structures resolve the early diversification of teleost fishes.</title>
        <authorList>
            <person name="Parey E."/>
            <person name="Louis A."/>
            <person name="Montfort J."/>
            <person name="Bouchez O."/>
            <person name="Roques C."/>
            <person name="Iampietro C."/>
            <person name="Lluch J."/>
            <person name="Castinel A."/>
            <person name="Donnadieu C."/>
            <person name="Desvignes T."/>
            <person name="Floi Bucao C."/>
            <person name="Jouanno E."/>
            <person name="Wen M."/>
            <person name="Mejri S."/>
            <person name="Dirks R."/>
            <person name="Jansen H."/>
            <person name="Henkel C."/>
            <person name="Chen W.J."/>
            <person name="Zahm M."/>
            <person name="Cabau C."/>
            <person name="Klopp C."/>
            <person name="Thompson A.W."/>
            <person name="Robinson-Rechavi M."/>
            <person name="Braasch I."/>
            <person name="Lecointre G."/>
            <person name="Bobe J."/>
            <person name="Postlethwait J.H."/>
            <person name="Berthelot C."/>
            <person name="Roest Crollius H."/>
            <person name="Guiguen Y."/>
        </authorList>
    </citation>
    <scope>NUCLEOTIDE SEQUENCE</scope>
    <source>
        <strain evidence="2">WJC10195</strain>
    </source>
</reference>
<dbReference type="Proteomes" id="UP001152622">
    <property type="component" value="Chromosome 20"/>
</dbReference>
<feature type="region of interest" description="Disordered" evidence="1">
    <location>
        <begin position="156"/>
        <end position="175"/>
    </location>
</feature>
<name>A0A9Q1EBR3_SYNKA</name>
<feature type="compositionally biased region" description="Basic and acidic residues" evidence="1">
    <location>
        <begin position="1"/>
        <end position="24"/>
    </location>
</feature>
<proteinExistence type="predicted"/>
<feature type="compositionally biased region" description="Basic residues" evidence="1">
    <location>
        <begin position="363"/>
        <end position="373"/>
    </location>
</feature>
<evidence type="ECO:0000313" key="2">
    <source>
        <dbReference type="EMBL" id="KAJ8335857.1"/>
    </source>
</evidence>
<sequence length="417" mass="48060">MNGHIENKWARVPKAWEDPGHTPNEEGQVLASYEVNKDTDTRTLSKSEEEEEEEEEEEINKEEDTVSVNPPVSRKQMTQVSDTEQTMPFPQFVDTLKNLLEVAPTVLHGEEQEMEVEWAEARDECLRVMEEGLATLQCDVTKSLVNILDSLDRGQRLRRRARDAERRSEKERRRKSCTETEKWTKRWAGNWEGGKRTRGEGWSCEKKEDEEDEVISGMCLEVRRQVQMAMDKAESEREEEVTESDSTAAKQELAVMEVLMDQLGAVEDTCRRHCKTMQDRMARLWETIEKNRLGRVEKSDQCPSSVTPLAILEPCLVRGRRPLLPPITSLNEEGGKCSAIQTGTEAPTQGITWHMEPMAENHRAKKKKRKKKVEMKEGEEEEVDERNGESENVAKSWKQRLTEWLHAPLCGCAVRCY</sequence>
<protein>
    <submittedName>
        <fullName evidence="2">Uncharacterized protein</fullName>
    </submittedName>
</protein>
<feature type="region of interest" description="Disordered" evidence="1">
    <location>
        <begin position="1"/>
        <end position="74"/>
    </location>
</feature>
<feature type="region of interest" description="Disordered" evidence="1">
    <location>
        <begin position="359"/>
        <end position="394"/>
    </location>
</feature>